<keyword evidence="2" id="KW-1185">Reference proteome</keyword>
<dbReference type="EMBL" id="FNRD01000016">
    <property type="protein sequence ID" value="SEB03905.1"/>
    <property type="molecule type" value="Genomic_DNA"/>
</dbReference>
<organism evidence="1 2">
    <name type="scientific">Flavobacterium gillisiae</name>
    <dbReference type="NCBI Taxonomy" id="150146"/>
    <lineage>
        <taxon>Bacteria</taxon>
        <taxon>Pseudomonadati</taxon>
        <taxon>Bacteroidota</taxon>
        <taxon>Flavobacteriia</taxon>
        <taxon>Flavobacteriales</taxon>
        <taxon>Flavobacteriaceae</taxon>
        <taxon>Flavobacterium</taxon>
    </lineage>
</organism>
<proteinExistence type="predicted"/>
<reference evidence="2" key="1">
    <citation type="submission" date="2016-10" db="EMBL/GenBank/DDBJ databases">
        <authorList>
            <person name="Varghese N."/>
            <person name="Submissions S."/>
        </authorList>
    </citation>
    <scope>NUCLEOTIDE SEQUENCE [LARGE SCALE GENOMIC DNA]</scope>
    <source>
        <strain evidence="2">DSM 22376</strain>
    </source>
</reference>
<dbReference type="Proteomes" id="UP000198951">
    <property type="component" value="Unassembled WGS sequence"/>
</dbReference>
<dbReference type="OrthoDB" id="4393931at2"/>
<accession>A0A1H4G2T7</accession>
<name>A0A1H4G2T7_9FLAO</name>
<evidence type="ECO:0000313" key="2">
    <source>
        <dbReference type="Proteomes" id="UP000198951"/>
    </source>
</evidence>
<dbReference type="AlphaFoldDB" id="A0A1H4G2T7"/>
<dbReference type="STRING" id="150146.SAMN05443667_11670"/>
<evidence type="ECO:0000313" key="1">
    <source>
        <dbReference type="EMBL" id="SEB03905.1"/>
    </source>
</evidence>
<dbReference type="RefSeq" id="WP_091093511.1">
    <property type="nucleotide sequence ID" value="NZ_FNRD01000016.1"/>
</dbReference>
<gene>
    <name evidence="1" type="ORF">SAMN05443667_11670</name>
</gene>
<dbReference type="InterPro" id="IPR041289">
    <property type="entry name" value="Bact_RF_family3"/>
</dbReference>
<dbReference type="Pfam" id="PF18845">
    <property type="entry name" value="baeRF_family3"/>
    <property type="match status" value="1"/>
</dbReference>
<sequence length="383" mass="42570">MNLLTKDMMPELLSVNEGSCISLYMPTHRAHPNNLRDPILFKNLLKNLKNSLLQKHSESEVEILLEPFVALESNKEFWRHTLDGLAVLGTVDTFRTINLPVPVKELTVVANSFHTKPLRRYLQSVERYNVLGLSLHDYQIYEGNRHSLTELELPSDTPKNINEALGYDLTDKHTTVASYGGVGNQTSNMHHGQGGKSDQADIDTEKFFRFVAKTINDNYSGPSGLPLILAALPEHHNLFHKVSNNLSLLPSGIDVNPKSVETDELVKHAWKVMEPYYNENIAKICNEYHQAKSKDTASDNISEVAVAAAAGKVDTLLIESELQIPGKIINETGSIEKGDLANPEVDDLLDDLGILVTKMGGKVMIIPHEKMPTKTGVAGLFRY</sequence>
<protein>
    <submittedName>
        <fullName evidence="1">Uncharacterized protein</fullName>
    </submittedName>
</protein>